<name>A0A6J8DIX3_MYTCO</name>
<sequence length="387" mass="44440">MAVTQYNNDETYTMCDTNSSDQHIYLDFDSKPDIKKSNHPFLKRSAIRIGLCILIIFTTAVLSSGLTFAVLYFNGNYNSEGKYLSSVVNISQSYENCELDIHGNRKCTQSYDRTDSNLNFRVKSVGTSCPIDWHKNGTACYLILHEKKTWFQASDLCRSHGSDLTSFHSKTEVDTLPNNQLKDEPYWTGLNEIDHKGKFKWSDGTPLDYANWNLYEPNHWNNFEHCVEMERFTHRKWNDANCYTSQSFICKLSLTDKCGNGNWYLHNGSCYLFNPSDEYDTKLSWTAARQLCRRKGADLISIGSDNELSFVLSQAFRLSTSGKWIGLNDFALIGKYKWLDGTVSENLTWAKEQPNNDQHHCVYFGRLGNIYDADCGTMNGYICEKVL</sequence>
<dbReference type="InterPro" id="IPR001304">
    <property type="entry name" value="C-type_lectin-like"/>
</dbReference>
<evidence type="ECO:0000313" key="5">
    <source>
        <dbReference type="Proteomes" id="UP000507470"/>
    </source>
</evidence>
<dbReference type="AlphaFoldDB" id="A0A6J8DIX3"/>
<evidence type="ECO:0000256" key="1">
    <source>
        <dbReference type="ARBA" id="ARBA00023157"/>
    </source>
</evidence>
<keyword evidence="2" id="KW-1133">Transmembrane helix</keyword>
<feature type="domain" description="C-type lectin" evidence="3">
    <location>
        <begin position="266"/>
        <end position="384"/>
    </location>
</feature>
<reference evidence="4 5" key="1">
    <citation type="submission" date="2020-06" db="EMBL/GenBank/DDBJ databases">
        <authorList>
            <person name="Li R."/>
            <person name="Bekaert M."/>
        </authorList>
    </citation>
    <scope>NUCLEOTIDE SEQUENCE [LARGE SCALE GENOMIC DNA]</scope>
    <source>
        <strain evidence="5">wild</strain>
    </source>
</reference>
<dbReference type="InterPro" id="IPR016186">
    <property type="entry name" value="C-type_lectin-like/link_sf"/>
</dbReference>
<dbReference type="InterPro" id="IPR016187">
    <property type="entry name" value="CTDL_fold"/>
</dbReference>
<dbReference type="EMBL" id="CACVKT020007326">
    <property type="protein sequence ID" value="CAC5407074.1"/>
    <property type="molecule type" value="Genomic_DNA"/>
</dbReference>
<dbReference type="OrthoDB" id="6075160at2759"/>
<dbReference type="PROSITE" id="PS50041">
    <property type="entry name" value="C_TYPE_LECTIN_2"/>
    <property type="match status" value="2"/>
</dbReference>
<dbReference type="SUPFAM" id="SSF56436">
    <property type="entry name" value="C-type lectin-like"/>
    <property type="match status" value="2"/>
</dbReference>
<feature type="transmembrane region" description="Helical" evidence="2">
    <location>
        <begin position="46"/>
        <end position="73"/>
    </location>
</feature>
<dbReference type="PROSITE" id="PS00615">
    <property type="entry name" value="C_TYPE_LECTIN_1"/>
    <property type="match status" value="1"/>
</dbReference>
<feature type="domain" description="C-type lectin" evidence="3">
    <location>
        <begin position="136"/>
        <end position="251"/>
    </location>
</feature>
<dbReference type="InterPro" id="IPR050111">
    <property type="entry name" value="C-type_lectin/snaclec_domain"/>
</dbReference>
<proteinExistence type="predicted"/>
<gene>
    <name evidence="4" type="ORF">MCOR_40586</name>
</gene>
<dbReference type="Pfam" id="PF00059">
    <property type="entry name" value="Lectin_C"/>
    <property type="match status" value="2"/>
</dbReference>
<dbReference type="InterPro" id="IPR018378">
    <property type="entry name" value="C-type_lectin_CS"/>
</dbReference>
<dbReference type="Proteomes" id="UP000507470">
    <property type="component" value="Unassembled WGS sequence"/>
</dbReference>
<dbReference type="SMART" id="SM00034">
    <property type="entry name" value="CLECT"/>
    <property type="match status" value="2"/>
</dbReference>
<evidence type="ECO:0000256" key="2">
    <source>
        <dbReference type="SAM" id="Phobius"/>
    </source>
</evidence>
<organism evidence="4 5">
    <name type="scientific">Mytilus coruscus</name>
    <name type="common">Sea mussel</name>
    <dbReference type="NCBI Taxonomy" id="42192"/>
    <lineage>
        <taxon>Eukaryota</taxon>
        <taxon>Metazoa</taxon>
        <taxon>Spiralia</taxon>
        <taxon>Lophotrochozoa</taxon>
        <taxon>Mollusca</taxon>
        <taxon>Bivalvia</taxon>
        <taxon>Autobranchia</taxon>
        <taxon>Pteriomorphia</taxon>
        <taxon>Mytilida</taxon>
        <taxon>Mytiloidea</taxon>
        <taxon>Mytilidae</taxon>
        <taxon>Mytilinae</taxon>
        <taxon>Mytilus</taxon>
    </lineage>
</organism>
<keyword evidence="2" id="KW-0472">Membrane</keyword>
<keyword evidence="5" id="KW-1185">Reference proteome</keyword>
<dbReference type="Gene3D" id="3.10.100.10">
    <property type="entry name" value="Mannose-Binding Protein A, subunit A"/>
    <property type="match status" value="2"/>
</dbReference>
<evidence type="ECO:0000259" key="3">
    <source>
        <dbReference type="PROSITE" id="PS50041"/>
    </source>
</evidence>
<evidence type="ECO:0000313" key="4">
    <source>
        <dbReference type="EMBL" id="CAC5407074.1"/>
    </source>
</evidence>
<accession>A0A6J8DIX3</accession>
<protein>
    <submittedName>
        <fullName evidence="4">MRC</fullName>
    </submittedName>
</protein>
<keyword evidence="1" id="KW-1015">Disulfide bond</keyword>
<dbReference type="CDD" id="cd00037">
    <property type="entry name" value="CLECT"/>
    <property type="match status" value="1"/>
</dbReference>
<dbReference type="PANTHER" id="PTHR22803">
    <property type="entry name" value="MANNOSE, PHOSPHOLIPASE, LECTIN RECEPTOR RELATED"/>
    <property type="match status" value="1"/>
</dbReference>
<keyword evidence="2" id="KW-0812">Transmembrane</keyword>